<reference evidence="9 10" key="1">
    <citation type="submission" date="2020-08" db="EMBL/GenBank/DDBJ databases">
        <title>Sequencing the genomes of 1000 actinobacteria strains.</title>
        <authorList>
            <person name="Klenk H.-P."/>
        </authorList>
    </citation>
    <scope>NUCLEOTIDE SEQUENCE [LARGE SCALE GENOMIC DNA]</scope>
    <source>
        <strain evidence="9 10">DSM 45258</strain>
    </source>
</reference>
<feature type="transmembrane region" description="Helical" evidence="8">
    <location>
        <begin position="274"/>
        <end position="300"/>
    </location>
</feature>
<dbReference type="Proteomes" id="UP000567922">
    <property type="component" value="Unassembled WGS sequence"/>
</dbReference>
<keyword evidence="9" id="KW-0328">Glycosyltransferase</keyword>
<organism evidence="9 10">
    <name type="scientific">Hoyosella altamirensis</name>
    <dbReference type="NCBI Taxonomy" id="616997"/>
    <lineage>
        <taxon>Bacteria</taxon>
        <taxon>Bacillati</taxon>
        <taxon>Actinomycetota</taxon>
        <taxon>Actinomycetes</taxon>
        <taxon>Mycobacteriales</taxon>
        <taxon>Hoyosellaceae</taxon>
        <taxon>Hoyosella</taxon>
    </lineage>
</organism>
<evidence type="ECO:0000256" key="8">
    <source>
        <dbReference type="SAM" id="Phobius"/>
    </source>
</evidence>
<feature type="transmembrane region" description="Helical" evidence="8">
    <location>
        <begin position="183"/>
        <end position="210"/>
    </location>
</feature>
<proteinExistence type="inferred from homology"/>
<dbReference type="EC" id="2.4.1.-" evidence="9"/>
<comment type="similarity">
    <text evidence="7">Belongs to the glycosyltransferase 87 family.</text>
</comment>
<keyword evidence="6 8" id="KW-0472">Membrane</keyword>
<evidence type="ECO:0000313" key="10">
    <source>
        <dbReference type="Proteomes" id="UP000567922"/>
    </source>
</evidence>
<sequence length="388" mass="41958">MSIVGFVITVGAIAYLFKRTLAVSPIDLAVFQAAGQAFVDGTPLYNNEFERPHGLRFIYAPFAAMLFAPMAALPLSALELLWTAANIGLVWWILTALLRRAGVTRSVPFIATAILGVALLLEPIRTSFFFGQINVTLMALVVADCTGVIPRRYRGIATGIAAAIKVTPAAFGLVFLLRRDYRSLFQAIATGIGTIVVGFLVAPQASVFYWTEEFFRTDRAGGHDYRPNQALTGVLARLGLDDGLKDILWVLGALAIIAAATWAAYRFTRAGDHYVAFGLVALASLAAAPFAVSHHWVYVLMLVPMLIAPRYAKWRLLTGAATLIYLVGPYKLVAADTGPNLATFTVQNGHFWAAMALLVGAVIAARRLPRQAPTTETGQKRTEPALVH</sequence>
<evidence type="ECO:0000256" key="2">
    <source>
        <dbReference type="ARBA" id="ARBA00022475"/>
    </source>
</evidence>
<feature type="transmembrane region" description="Helical" evidence="8">
    <location>
        <begin position="350"/>
        <end position="368"/>
    </location>
</feature>
<keyword evidence="4 8" id="KW-0812">Transmembrane</keyword>
<dbReference type="InterPro" id="IPR018584">
    <property type="entry name" value="GT87"/>
</dbReference>
<feature type="transmembrane region" description="Helical" evidence="8">
    <location>
        <begin position="247"/>
        <end position="268"/>
    </location>
</feature>
<evidence type="ECO:0000313" key="9">
    <source>
        <dbReference type="EMBL" id="MBB3037402.1"/>
    </source>
</evidence>
<evidence type="ECO:0000256" key="3">
    <source>
        <dbReference type="ARBA" id="ARBA00022679"/>
    </source>
</evidence>
<evidence type="ECO:0000256" key="7">
    <source>
        <dbReference type="ARBA" id="ARBA00024033"/>
    </source>
</evidence>
<dbReference type="GO" id="GO:0016758">
    <property type="term" value="F:hexosyltransferase activity"/>
    <property type="evidence" value="ECO:0007669"/>
    <property type="project" value="InterPro"/>
</dbReference>
<dbReference type="EMBL" id="JACHWS010000002">
    <property type="protein sequence ID" value="MBB3037402.1"/>
    <property type="molecule type" value="Genomic_DNA"/>
</dbReference>
<dbReference type="AlphaFoldDB" id="A0A839RKK2"/>
<keyword evidence="10" id="KW-1185">Reference proteome</keyword>
<keyword evidence="2" id="KW-1003">Cell membrane</keyword>
<feature type="transmembrane region" description="Helical" evidence="8">
    <location>
        <begin position="156"/>
        <end position="177"/>
    </location>
</feature>
<evidence type="ECO:0000256" key="1">
    <source>
        <dbReference type="ARBA" id="ARBA00004651"/>
    </source>
</evidence>
<feature type="transmembrane region" description="Helical" evidence="8">
    <location>
        <begin position="312"/>
        <end position="330"/>
    </location>
</feature>
<comment type="caution">
    <text evidence="9">The sequence shown here is derived from an EMBL/GenBank/DDBJ whole genome shotgun (WGS) entry which is preliminary data.</text>
</comment>
<keyword evidence="3 9" id="KW-0808">Transferase</keyword>
<dbReference type="RefSeq" id="WP_232323009.1">
    <property type="nucleotide sequence ID" value="NZ_BDDI01000012.1"/>
</dbReference>
<protein>
    <submittedName>
        <fullName evidence="9">Alpha-1,2-mannosyltransferase</fullName>
        <ecNumber evidence="9">2.4.1.-</ecNumber>
    </submittedName>
</protein>
<accession>A0A839RKK2</accession>
<dbReference type="GO" id="GO:0005886">
    <property type="term" value="C:plasma membrane"/>
    <property type="evidence" value="ECO:0007669"/>
    <property type="project" value="UniProtKB-SubCell"/>
</dbReference>
<evidence type="ECO:0000256" key="5">
    <source>
        <dbReference type="ARBA" id="ARBA00022989"/>
    </source>
</evidence>
<name>A0A839RKK2_9ACTN</name>
<evidence type="ECO:0000256" key="4">
    <source>
        <dbReference type="ARBA" id="ARBA00022692"/>
    </source>
</evidence>
<feature type="transmembrane region" description="Helical" evidence="8">
    <location>
        <begin position="81"/>
        <end position="98"/>
    </location>
</feature>
<evidence type="ECO:0000256" key="6">
    <source>
        <dbReference type="ARBA" id="ARBA00023136"/>
    </source>
</evidence>
<keyword evidence="5 8" id="KW-1133">Transmembrane helix</keyword>
<feature type="transmembrane region" description="Helical" evidence="8">
    <location>
        <begin position="105"/>
        <end position="121"/>
    </location>
</feature>
<dbReference type="Pfam" id="PF09594">
    <property type="entry name" value="GT87"/>
    <property type="match status" value="1"/>
</dbReference>
<feature type="transmembrane region" description="Helical" evidence="8">
    <location>
        <begin position="127"/>
        <end position="149"/>
    </location>
</feature>
<comment type="subcellular location">
    <subcellularLocation>
        <location evidence="1">Cell membrane</location>
        <topology evidence="1">Multi-pass membrane protein</topology>
    </subcellularLocation>
</comment>
<gene>
    <name evidence="9" type="ORF">FHU29_001851</name>
</gene>